<dbReference type="EMBL" id="JAHZSS010000005">
    <property type="protein sequence ID" value="MBW8190613.1"/>
    <property type="molecule type" value="Genomic_DNA"/>
</dbReference>
<name>A0ABS7EFB0_9GAMM</name>
<accession>A0ABS7EFB0</accession>
<evidence type="ECO:0000313" key="2">
    <source>
        <dbReference type="Proteomes" id="UP001166251"/>
    </source>
</evidence>
<reference evidence="1" key="1">
    <citation type="submission" date="2021-07" db="EMBL/GenBank/DDBJ databases">
        <title>Neiella marina sp. nov., isolated from the intestinal content of sea cucumber Apostichopus japonicus.</title>
        <authorList>
            <person name="Bai X."/>
        </authorList>
    </citation>
    <scope>NUCLEOTIDE SEQUENCE</scope>
    <source>
        <strain evidence="1">126</strain>
    </source>
</reference>
<gene>
    <name evidence="1" type="ORF">K0504_06145</name>
</gene>
<proteinExistence type="predicted"/>
<sequence>MKNSFEQMTSFENSKSRLKIQSSDAFSRYAVDVVSSVDGRDVAQEVEYR</sequence>
<evidence type="ECO:0000313" key="1">
    <source>
        <dbReference type="EMBL" id="MBW8190613.1"/>
    </source>
</evidence>
<organism evidence="1 2">
    <name type="scientific">Neiella holothuriorum</name>
    <dbReference type="NCBI Taxonomy" id="2870530"/>
    <lineage>
        <taxon>Bacteria</taxon>
        <taxon>Pseudomonadati</taxon>
        <taxon>Pseudomonadota</taxon>
        <taxon>Gammaproteobacteria</taxon>
        <taxon>Alteromonadales</taxon>
        <taxon>Echinimonadaceae</taxon>
        <taxon>Neiella</taxon>
    </lineage>
</organism>
<protein>
    <submittedName>
        <fullName evidence="1">Uncharacterized protein</fullName>
    </submittedName>
</protein>
<dbReference type="RefSeq" id="WP_220103300.1">
    <property type="nucleotide sequence ID" value="NZ_JAHZSS010000005.1"/>
</dbReference>
<keyword evidence="2" id="KW-1185">Reference proteome</keyword>
<comment type="caution">
    <text evidence="1">The sequence shown here is derived from an EMBL/GenBank/DDBJ whole genome shotgun (WGS) entry which is preliminary data.</text>
</comment>
<dbReference type="Proteomes" id="UP001166251">
    <property type="component" value="Unassembled WGS sequence"/>
</dbReference>